<keyword evidence="5" id="KW-0963">Cytoplasm</keyword>
<evidence type="ECO:0000256" key="7">
    <source>
        <dbReference type="ARBA" id="ARBA00023069"/>
    </source>
</evidence>
<dbReference type="GO" id="GO:0005930">
    <property type="term" value="C:axoneme"/>
    <property type="evidence" value="ECO:0007669"/>
    <property type="project" value="TreeGrafter"/>
</dbReference>
<keyword evidence="13" id="KW-1185">Reference proteome</keyword>
<evidence type="ECO:0000313" key="13">
    <source>
        <dbReference type="Proteomes" id="UP000314982"/>
    </source>
</evidence>
<feature type="region of interest" description="Disordered" evidence="10">
    <location>
        <begin position="195"/>
        <end position="246"/>
    </location>
</feature>
<dbReference type="PANTHER" id="PTHR21532:SF0">
    <property type="entry name" value="CILIA- AND FLAGELLA-ASSOCIATED PROTEIN 36"/>
    <property type="match status" value="1"/>
</dbReference>
<organism evidence="12 13">
    <name type="scientific">Hucho hucho</name>
    <name type="common">huchen</name>
    <dbReference type="NCBI Taxonomy" id="62062"/>
    <lineage>
        <taxon>Eukaryota</taxon>
        <taxon>Metazoa</taxon>
        <taxon>Chordata</taxon>
        <taxon>Craniata</taxon>
        <taxon>Vertebrata</taxon>
        <taxon>Euteleostomi</taxon>
        <taxon>Actinopterygii</taxon>
        <taxon>Neopterygii</taxon>
        <taxon>Teleostei</taxon>
        <taxon>Protacanthopterygii</taxon>
        <taxon>Salmoniformes</taxon>
        <taxon>Salmonidae</taxon>
        <taxon>Salmoninae</taxon>
        <taxon>Hucho</taxon>
    </lineage>
</organism>
<feature type="region of interest" description="Disordered" evidence="10">
    <location>
        <begin position="320"/>
        <end position="348"/>
    </location>
</feature>
<evidence type="ECO:0000256" key="6">
    <source>
        <dbReference type="ARBA" id="ARBA00023054"/>
    </source>
</evidence>
<feature type="region of interest" description="Disordered" evidence="10">
    <location>
        <begin position="377"/>
        <end position="402"/>
    </location>
</feature>
<dbReference type="Proteomes" id="UP000314982">
    <property type="component" value="Unassembled WGS sequence"/>
</dbReference>
<keyword evidence="6" id="KW-0175">Coiled coil</keyword>
<keyword evidence="8" id="KW-0966">Cell projection</keyword>
<dbReference type="GeneTree" id="ENSGT00390000012785"/>
<evidence type="ECO:0000256" key="3">
    <source>
        <dbReference type="ARBA" id="ARBA00007460"/>
    </source>
</evidence>
<evidence type="ECO:0000256" key="1">
    <source>
        <dbReference type="ARBA" id="ARBA00004138"/>
    </source>
</evidence>
<proteinExistence type="inferred from homology"/>
<evidence type="ECO:0000256" key="9">
    <source>
        <dbReference type="ARBA" id="ARBA00031593"/>
    </source>
</evidence>
<evidence type="ECO:0000256" key="10">
    <source>
        <dbReference type="SAM" id="MobiDB-lite"/>
    </source>
</evidence>
<sequence length="445" mass="48816">MAEDSEWVVESIAGYLSSPEWVIPVTDFMENKCTVFDEEDENKLTYTDIHQQYKHLVEKLLETYMQEVGINEQQFLEACSSPFAKSKTLQTVFHPVLATDDFQMFRALMVQKNMELQLQALRVIKERNGALPECLTDGADVMSELEQQELKILQEVLKMSKDEYDQEMALRLQSEEEIGSTSRSCSNRPLLEAASIQTTTSTQQTNTTNKVNSTSQRKEELKPAVAGGGGQMSPAKTSTSAPSKLPLEPKILPAVRVPVKGTEPPAVSREKGSSSQAAEGWIEEARKEAGISKPFTELSAEQQEQLQQRALYLRQQRDKLQAMKKEQRPKPATPETPAPTPSTPIMHHTSADDCIAPGVNSGLPVSLFLVDDGPKMNGGGTSIKEERVNAPQPVSSPVGGQEKQPKVICLSDDVLISLCSAAALCASILTVATAQPLSIWLICAT</sequence>
<dbReference type="GO" id="GO:0097546">
    <property type="term" value="C:ciliary base"/>
    <property type="evidence" value="ECO:0007669"/>
    <property type="project" value="TreeGrafter"/>
</dbReference>
<dbReference type="Pfam" id="PF11527">
    <property type="entry name" value="ARL2_Bind_BART"/>
    <property type="match status" value="1"/>
</dbReference>
<evidence type="ECO:0000256" key="5">
    <source>
        <dbReference type="ARBA" id="ARBA00022490"/>
    </source>
</evidence>
<dbReference type="InterPro" id="IPR038888">
    <property type="entry name" value="CFAP36"/>
</dbReference>
<feature type="compositionally biased region" description="Pro residues" evidence="10">
    <location>
        <begin position="331"/>
        <end position="342"/>
    </location>
</feature>
<reference evidence="12" key="2">
    <citation type="submission" date="2025-08" db="UniProtKB">
        <authorList>
            <consortium name="Ensembl"/>
        </authorList>
    </citation>
    <scope>IDENTIFICATION</scope>
</reference>
<keyword evidence="7" id="KW-0969">Cilium</keyword>
<dbReference type="AlphaFoldDB" id="A0A4W5LRU4"/>
<evidence type="ECO:0000313" key="12">
    <source>
        <dbReference type="Ensembl" id="ENSHHUP00000028653.1"/>
    </source>
</evidence>
<feature type="compositionally biased region" description="Low complexity" evidence="10">
    <location>
        <begin position="197"/>
        <end position="215"/>
    </location>
</feature>
<accession>A0A4W5LRU4</accession>
<comment type="similarity">
    <text evidence="3">Belongs to the CFAP36 family.</text>
</comment>
<protein>
    <recommendedName>
        <fullName evidence="4">Cilia- and flagella-associated protein 36</fullName>
    </recommendedName>
    <alternativeName>
        <fullName evidence="9">Coiled-coil domain-containing protein 104</fullName>
    </alternativeName>
</protein>
<dbReference type="InterPro" id="IPR042541">
    <property type="entry name" value="BART_sf"/>
</dbReference>
<name>A0A4W5LRU4_9TELE</name>
<evidence type="ECO:0000256" key="8">
    <source>
        <dbReference type="ARBA" id="ARBA00023273"/>
    </source>
</evidence>
<reference evidence="12" key="3">
    <citation type="submission" date="2025-09" db="UniProtKB">
        <authorList>
            <consortium name="Ensembl"/>
        </authorList>
    </citation>
    <scope>IDENTIFICATION</scope>
</reference>
<feature type="compositionally biased region" description="Basic and acidic residues" evidence="10">
    <location>
        <begin position="320"/>
        <end position="329"/>
    </location>
</feature>
<reference evidence="13" key="1">
    <citation type="submission" date="2018-06" db="EMBL/GenBank/DDBJ databases">
        <title>Genome assembly of Danube salmon.</title>
        <authorList>
            <person name="Macqueen D.J."/>
            <person name="Gundappa M.K."/>
        </authorList>
    </citation>
    <scope>NUCLEOTIDE SEQUENCE [LARGE SCALE GENOMIC DNA]</scope>
</reference>
<comment type="subcellular location">
    <subcellularLocation>
        <location evidence="1">Cell projection</location>
        <location evidence="1">Cilium</location>
    </subcellularLocation>
    <subcellularLocation>
        <location evidence="2">Cytoplasm</location>
    </subcellularLocation>
</comment>
<evidence type="ECO:0000256" key="2">
    <source>
        <dbReference type="ARBA" id="ARBA00004496"/>
    </source>
</evidence>
<evidence type="ECO:0000256" key="4">
    <source>
        <dbReference type="ARBA" id="ARBA00021815"/>
    </source>
</evidence>
<dbReference type="Ensembl" id="ENSHHUT00000029844.1">
    <property type="protein sequence ID" value="ENSHHUP00000028653.1"/>
    <property type="gene ID" value="ENSHHUG00000018263.1"/>
</dbReference>
<evidence type="ECO:0000259" key="11">
    <source>
        <dbReference type="Pfam" id="PF11527"/>
    </source>
</evidence>
<dbReference type="InterPro" id="IPR023379">
    <property type="entry name" value="BART_dom"/>
</dbReference>
<dbReference type="Gene3D" id="1.20.1520.10">
    <property type="entry name" value="ADP-ribosylation factor-like 2-binding protein, domain"/>
    <property type="match status" value="1"/>
</dbReference>
<feature type="domain" description="BART" evidence="11">
    <location>
        <begin position="5"/>
        <end position="117"/>
    </location>
</feature>
<dbReference type="PANTHER" id="PTHR21532">
    <property type="entry name" value="PHOSPHODIESTERASE HL"/>
    <property type="match status" value="1"/>
</dbReference>
<dbReference type="STRING" id="62062.ENSHHUP00000028653"/>